<reference evidence="1 2" key="1">
    <citation type="submission" date="2016-03" db="EMBL/GenBank/DDBJ databases">
        <title>Genome sequence of Rhodococcus kyotonensis KB10.</title>
        <authorList>
            <person name="Jeong H."/>
            <person name="Hong C.E."/>
            <person name="Jo S.H."/>
            <person name="Park J.M."/>
        </authorList>
    </citation>
    <scope>NUCLEOTIDE SEQUENCE [LARGE SCALE GENOMIC DNA]</scope>
    <source>
        <strain evidence="1 2">KB10</strain>
    </source>
</reference>
<dbReference type="AlphaFoldDB" id="A0A177Y668"/>
<name>A0A177Y668_9NOCA</name>
<evidence type="ECO:0000313" key="1">
    <source>
        <dbReference type="EMBL" id="OAK50994.1"/>
    </source>
</evidence>
<protein>
    <recommendedName>
        <fullName evidence="3">Excreted virulence factor EspC, type VII ESX diderm</fullName>
    </recommendedName>
</protein>
<dbReference type="EMBL" id="LVHI01000041">
    <property type="protein sequence ID" value="OAK50994.1"/>
    <property type="molecule type" value="Genomic_DNA"/>
</dbReference>
<dbReference type="RefSeq" id="WP_068432212.1">
    <property type="nucleotide sequence ID" value="NZ_LVHI01000041.1"/>
</dbReference>
<evidence type="ECO:0000313" key="2">
    <source>
        <dbReference type="Proteomes" id="UP000077519"/>
    </source>
</evidence>
<evidence type="ECO:0008006" key="3">
    <source>
        <dbReference type="Google" id="ProtNLM"/>
    </source>
</evidence>
<comment type="caution">
    <text evidence="1">The sequence shown here is derived from an EMBL/GenBank/DDBJ whole genome shotgun (WGS) entry which is preliminary data.</text>
</comment>
<sequence length="97" mass="10009">MELDVDAVTEVATTVEGTARSVSALADSVSGFAFGRAAAGRGYGDVAVRIVAGYEQVASAFRRWGEALDENAGRLRVSVDAYRAADVESAASIGAPR</sequence>
<dbReference type="Proteomes" id="UP000077519">
    <property type="component" value="Unassembled WGS sequence"/>
</dbReference>
<organism evidence="1 2">
    <name type="scientific">Rhodococcoides kyotonense</name>
    <dbReference type="NCBI Taxonomy" id="398843"/>
    <lineage>
        <taxon>Bacteria</taxon>
        <taxon>Bacillati</taxon>
        <taxon>Actinomycetota</taxon>
        <taxon>Actinomycetes</taxon>
        <taxon>Mycobacteriales</taxon>
        <taxon>Nocardiaceae</taxon>
        <taxon>Rhodococcoides</taxon>
    </lineage>
</organism>
<proteinExistence type="predicted"/>
<accession>A0A177Y668</accession>
<keyword evidence="2" id="KW-1185">Reference proteome</keyword>
<gene>
    <name evidence="1" type="ORF">A3K89_14020</name>
</gene>